<evidence type="ECO:0000313" key="5">
    <source>
        <dbReference type="EMBL" id="CAK9199585.1"/>
    </source>
</evidence>
<dbReference type="PROSITE" id="PS50089">
    <property type="entry name" value="ZF_RING_2"/>
    <property type="match status" value="1"/>
</dbReference>
<dbReference type="SUPFAM" id="SSF57850">
    <property type="entry name" value="RING/U-box"/>
    <property type="match status" value="1"/>
</dbReference>
<feature type="region of interest" description="Disordered" evidence="2">
    <location>
        <begin position="171"/>
        <end position="210"/>
    </location>
</feature>
<keyword evidence="1" id="KW-0862">Zinc</keyword>
<reference evidence="5" key="1">
    <citation type="submission" date="2024-02" db="EMBL/GenBank/DDBJ databases">
        <authorList>
            <consortium name="ELIXIR-Norway"/>
            <consortium name="Elixir Norway"/>
        </authorList>
    </citation>
    <scope>NUCLEOTIDE SEQUENCE</scope>
</reference>
<dbReference type="EMBL" id="OZ019904">
    <property type="protein sequence ID" value="CAK9199585.1"/>
    <property type="molecule type" value="Genomic_DNA"/>
</dbReference>
<dbReference type="Proteomes" id="UP001497512">
    <property type="component" value="Chromosome 12"/>
</dbReference>
<dbReference type="Pfam" id="PF13639">
    <property type="entry name" value="zf-RING_2"/>
    <property type="match status" value="1"/>
</dbReference>
<evidence type="ECO:0000256" key="2">
    <source>
        <dbReference type="SAM" id="MobiDB-lite"/>
    </source>
</evidence>
<evidence type="ECO:0000256" key="3">
    <source>
        <dbReference type="SAM" id="Phobius"/>
    </source>
</evidence>
<keyword evidence="3" id="KW-1133">Transmembrane helix</keyword>
<keyword evidence="1" id="KW-0863">Zinc-finger</keyword>
<feature type="transmembrane region" description="Helical" evidence="3">
    <location>
        <begin position="137"/>
        <end position="156"/>
    </location>
</feature>
<feature type="compositionally biased region" description="Low complexity" evidence="2">
    <location>
        <begin position="171"/>
        <end position="186"/>
    </location>
</feature>
<keyword evidence="6" id="KW-1185">Reference proteome</keyword>
<keyword evidence="3" id="KW-0812">Transmembrane</keyword>
<dbReference type="SMART" id="SM00184">
    <property type="entry name" value="RING"/>
    <property type="match status" value="1"/>
</dbReference>
<sequence length="441" mass="47536">MAAGHEVWDQQSEYRDTSPLLMATPASGHDQHVVNIPPISSLDMPSSPPGGETAGGVTLSRNLSPSSSLQAQASFTSNSASSLSPGSSNSYGTRHRASHLISGIWITFEVVVTVSQIIASIIVLFVSRDEKPEAPLAAWIAGYAAGCLVSLPLLYWRYKYRNVRSREQDALAPPLTSSPTTPTGAAEQTSYLSMTPEQQDEESQAERQRSLNGDATGWDRVGMLMERFKIAVDCFFAVWFVLGTVWVFGGHSSSSEAPNLYRLCIVFLTFSCVGYAMPFILCATICCCLPCIISFLGREDSTQVRGASAEAIAALPTYKFKLKGANNTKVNKEESESDSEGIGEGGLVAAGTEKERLVSPEDAVCCICLGKYKDDVELRELPCTHYFHVECVDKWLVINASCPLCKHDVVESTETDGATPGETGHESTEGLETPQPGAPLN</sequence>
<keyword evidence="3" id="KW-0472">Membrane</keyword>
<dbReference type="InterPro" id="IPR001841">
    <property type="entry name" value="Znf_RING"/>
</dbReference>
<protein>
    <recommendedName>
        <fullName evidence="4">RING-type domain-containing protein</fullName>
    </recommendedName>
</protein>
<keyword evidence="1" id="KW-0479">Metal-binding</keyword>
<feature type="region of interest" description="Disordered" evidence="2">
    <location>
        <begin position="32"/>
        <end position="64"/>
    </location>
</feature>
<gene>
    <name evidence="5" type="ORF">CSSPTR1EN2_LOCUS5010</name>
</gene>
<feature type="domain" description="RING-type" evidence="4">
    <location>
        <begin position="365"/>
        <end position="406"/>
    </location>
</feature>
<dbReference type="Gene3D" id="3.30.40.10">
    <property type="entry name" value="Zinc/RING finger domain, C3HC4 (zinc finger)"/>
    <property type="match status" value="1"/>
</dbReference>
<dbReference type="PANTHER" id="PTHR46225:SF19">
    <property type="entry name" value="RING-TYPE DOMAIN-CONTAINING PROTEIN"/>
    <property type="match status" value="1"/>
</dbReference>
<accession>A0ABP0TLE7</accession>
<evidence type="ECO:0000313" key="6">
    <source>
        <dbReference type="Proteomes" id="UP001497512"/>
    </source>
</evidence>
<proteinExistence type="predicted"/>
<feature type="compositionally biased region" description="Polar residues" evidence="2">
    <location>
        <begin position="187"/>
        <end position="197"/>
    </location>
</feature>
<feature type="transmembrane region" description="Helical" evidence="3">
    <location>
        <begin position="230"/>
        <end position="248"/>
    </location>
</feature>
<evidence type="ECO:0000256" key="1">
    <source>
        <dbReference type="PROSITE-ProRule" id="PRU00175"/>
    </source>
</evidence>
<evidence type="ECO:0000259" key="4">
    <source>
        <dbReference type="PROSITE" id="PS50089"/>
    </source>
</evidence>
<feature type="region of interest" description="Disordered" evidence="2">
    <location>
        <begin position="413"/>
        <end position="441"/>
    </location>
</feature>
<dbReference type="PANTHER" id="PTHR46225">
    <property type="entry name" value="C3H4 TYPE ZINC FINGER PROTEIN"/>
    <property type="match status" value="1"/>
</dbReference>
<dbReference type="InterPro" id="IPR013083">
    <property type="entry name" value="Znf_RING/FYVE/PHD"/>
</dbReference>
<organism evidence="5 6">
    <name type="scientific">Sphagnum troendelagicum</name>
    <dbReference type="NCBI Taxonomy" id="128251"/>
    <lineage>
        <taxon>Eukaryota</taxon>
        <taxon>Viridiplantae</taxon>
        <taxon>Streptophyta</taxon>
        <taxon>Embryophyta</taxon>
        <taxon>Bryophyta</taxon>
        <taxon>Sphagnophytina</taxon>
        <taxon>Sphagnopsida</taxon>
        <taxon>Sphagnales</taxon>
        <taxon>Sphagnaceae</taxon>
        <taxon>Sphagnum</taxon>
    </lineage>
</organism>
<feature type="transmembrane region" description="Helical" evidence="3">
    <location>
        <begin position="104"/>
        <end position="125"/>
    </location>
</feature>
<name>A0ABP0TLE7_9BRYO</name>
<feature type="transmembrane region" description="Helical" evidence="3">
    <location>
        <begin position="260"/>
        <end position="293"/>
    </location>
</feature>